<protein>
    <recommendedName>
        <fullName evidence="6">EGF-like domain-containing protein</fullName>
    </recommendedName>
</protein>
<gene>
    <name evidence="7" type="ORF">PLEPLA_LOCUS7076</name>
</gene>
<name>A0A9N7TX29_PLEPL</name>
<feature type="region of interest" description="Disordered" evidence="4">
    <location>
        <begin position="74"/>
        <end position="93"/>
    </location>
</feature>
<keyword evidence="5" id="KW-1133">Transmembrane helix</keyword>
<evidence type="ECO:0000256" key="5">
    <source>
        <dbReference type="SAM" id="Phobius"/>
    </source>
</evidence>
<dbReference type="GO" id="GO:0008083">
    <property type="term" value="F:growth factor activity"/>
    <property type="evidence" value="ECO:0007669"/>
    <property type="project" value="TreeGrafter"/>
</dbReference>
<dbReference type="SUPFAM" id="SSF57196">
    <property type="entry name" value="EGF/Laminin"/>
    <property type="match status" value="1"/>
</dbReference>
<dbReference type="GO" id="GO:0045840">
    <property type="term" value="P:positive regulation of mitotic nuclear division"/>
    <property type="evidence" value="ECO:0007669"/>
    <property type="project" value="TreeGrafter"/>
</dbReference>
<dbReference type="PANTHER" id="PTHR10740">
    <property type="entry name" value="TRANSFORMING GROWTH FACTOR ALPHA"/>
    <property type="match status" value="1"/>
</dbReference>
<keyword evidence="8" id="KW-1185">Reference proteome</keyword>
<dbReference type="Gene3D" id="2.10.25.10">
    <property type="entry name" value="Laminin"/>
    <property type="match status" value="1"/>
</dbReference>
<organism evidence="7 8">
    <name type="scientific">Pleuronectes platessa</name>
    <name type="common">European plaice</name>
    <dbReference type="NCBI Taxonomy" id="8262"/>
    <lineage>
        <taxon>Eukaryota</taxon>
        <taxon>Metazoa</taxon>
        <taxon>Chordata</taxon>
        <taxon>Craniata</taxon>
        <taxon>Vertebrata</taxon>
        <taxon>Euteleostomi</taxon>
        <taxon>Actinopterygii</taxon>
        <taxon>Neopterygii</taxon>
        <taxon>Teleostei</taxon>
        <taxon>Neoteleostei</taxon>
        <taxon>Acanthomorphata</taxon>
        <taxon>Carangaria</taxon>
        <taxon>Pleuronectiformes</taxon>
        <taxon>Pleuronectoidei</taxon>
        <taxon>Pleuronectidae</taxon>
        <taxon>Pleuronectes</taxon>
    </lineage>
</organism>
<evidence type="ECO:0000256" key="4">
    <source>
        <dbReference type="SAM" id="MobiDB-lite"/>
    </source>
</evidence>
<dbReference type="Proteomes" id="UP001153269">
    <property type="component" value="Unassembled WGS sequence"/>
</dbReference>
<evidence type="ECO:0000313" key="7">
    <source>
        <dbReference type="EMBL" id="CAB1419248.1"/>
    </source>
</evidence>
<keyword evidence="2 3" id="KW-1015">Disulfide bond</keyword>
<evidence type="ECO:0000256" key="3">
    <source>
        <dbReference type="PROSITE-ProRule" id="PRU00076"/>
    </source>
</evidence>
<accession>A0A9N7TX29</accession>
<reference evidence="7" key="1">
    <citation type="submission" date="2020-03" db="EMBL/GenBank/DDBJ databases">
        <authorList>
            <person name="Weist P."/>
        </authorList>
    </citation>
    <scope>NUCLEOTIDE SEQUENCE</scope>
</reference>
<dbReference type="PANTHER" id="PTHR10740:SF15">
    <property type="entry name" value="EGF-LIKE DOMAIN-CONTAINING PROTEIN"/>
    <property type="match status" value="1"/>
</dbReference>
<dbReference type="PROSITE" id="PS50026">
    <property type="entry name" value="EGF_3"/>
    <property type="match status" value="1"/>
</dbReference>
<dbReference type="AlphaFoldDB" id="A0A9N7TX29"/>
<keyword evidence="5" id="KW-0812">Transmembrane</keyword>
<dbReference type="GO" id="GO:0007173">
    <property type="term" value="P:epidermal growth factor receptor signaling pathway"/>
    <property type="evidence" value="ECO:0007669"/>
    <property type="project" value="TreeGrafter"/>
</dbReference>
<evidence type="ECO:0000256" key="1">
    <source>
        <dbReference type="ARBA" id="ARBA00022536"/>
    </source>
</evidence>
<sequence length="93" mass="10619">MNGGTCYRITSMDSLSCVCNDDFKGSRCEQFQLQSKITNVGEAGMIAAVVIITLLILLVLVFVIFYVRRMLKAKKQSQQNKQQPQYWKVKPRV</sequence>
<dbReference type="GO" id="GO:0005615">
    <property type="term" value="C:extracellular space"/>
    <property type="evidence" value="ECO:0007669"/>
    <property type="project" value="TreeGrafter"/>
</dbReference>
<proteinExistence type="predicted"/>
<dbReference type="GO" id="GO:0005154">
    <property type="term" value="F:epidermal growth factor receptor binding"/>
    <property type="evidence" value="ECO:0007669"/>
    <property type="project" value="TreeGrafter"/>
</dbReference>
<evidence type="ECO:0000256" key="2">
    <source>
        <dbReference type="ARBA" id="ARBA00023157"/>
    </source>
</evidence>
<evidence type="ECO:0000313" key="8">
    <source>
        <dbReference type="Proteomes" id="UP001153269"/>
    </source>
</evidence>
<feature type="compositionally biased region" description="Low complexity" evidence="4">
    <location>
        <begin position="76"/>
        <end position="93"/>
    </location>
</feature>
<comment type="caution">
    <text evidence="3">Lacks conserved residue(s) required for the propagation of feature annotation.</text>
</comment>
<feature type="transmembrane region" description="Helical" evidence="5">
    <location>
        <begin position="43"/>
        <end position="67"/>
    </location>
</feature>
<feature type="disulfide bond" evidence="3">
    <location>
        <begin position="19"/>
        <end position="28"/>
    </location>
</feature>
<comment type="caution">
    <text evidence="7">The sequence shown here is derived from an EMBL/GenBank/DDBJ whole genome shotgun (WGS) entry which is preliminary data.</text>
</comment>
<dbReference type="EMBL" id="CADEAL010000376">
    <property type="protein sequence ID" value="CAB1419248.1"/>
    <property type="molecule type" value="Genomic_DNA"/>
</dbReference>
<dbReference type="GO" id="GO:0008284">
    <property type="term" value="P:positive regulation of cell population proliferation"/>
    <property type="evidence" value="ECO:0007669"/>
    <property type="project" value="TreeGrafter"/>
</dbReference>
<dbReference type="PROSITE" id="PS00022">
    <property type="entry name" value="EGF_1"/>
    <property type="match status" value="1"/>
</dbReference>
<dbReference type="InterPro" id="IPR000742">
    <property type="entry name" value="EGF"/>
</dbReference>
<keyword evidence="1 3" id="KW-0245">EGF-like domain</keyword>
<feature type="domain" description="EGF-like" evidence="6">
    <location>
        <begin position="1"/>
        <end position="29"/>
    </location>
</feature>
<keyword evidence="5" id="KW-0472">Membrane</keyword>
<evidence type="ECO:0000259" key="6">
    <source>
        <dbReference type="PROSITE" id="PS50026"/>
    </source>
</evidence>